<gene>
    <name evidence="3" type="primary">4</name>
    <name evidence="3" type="ORF">WOJTEK_4</name>
</gene>
<dbReference type="InterPro" id="IPR011050">
    <property type="entry name" value="Pectin_lyase_fold/virulence"/>
</dbReference>
<protein>
    <submittedName>
        <fullName evidence="3">Esterase</fullName>
    </submittedName>
</protein>
<dbReference type="Pfam" id="PF13385">
    <property type="entry name" value="Laminin_G_3"/>
    <property type="match status" value="1"/>
</dbReference>
<dbReference type="InterPro" id="IPR013320">
    <property type="entry name" value="ConA-like_dom_sf"/>
</dbReference>
<organism evidence="3 4">
    <name type="scientific">Gordonia phage Wojtek</name>
    <dbReference type="NCBI Taxonomy" id="2910758"/>
    <lineage>
        <taxon>Viruses</taxon>
        <taxon>Duplodnaviria</taxon>
        <taxon>Heunggongvirae</taxon>
        <taxon>Uroviricota</taxon>
        <taxon>Caudoviricetes</taxon>
        <taxon>Dovevirinae</taxon>
        <taxon>Lambovirus</taxon>
        <taxon>Lambovirus wojtek</taxon>
    </lineage>
</organism>
<keyword evidence="2" id="KW-0946">Virion</keyword>
<dbReference type="SUPFAM" id="SSF51126">
    <property type="entry name" value="Pectin lyase-like"/>
    <property type="match status" value="1"/>
</dbReference>
<evidence type="ECO:0000313" key="4">
    <source>
        <dbReference type="Proteomes" id="UP001201386"/>
    </source>
</evidence>
<dbReference type="Gene3D" id="2.60.120.200">
    <property type="match status" value="1"/>
</dbReference>
<keyword evidence="4" id="KW-1185">Reference proteome</keyword>
<dbReference type="GO" id="GO:0051701">
    <property type="term" value="P:biological process involved in interaction with host"/>
    <property type="evidence" value="ECO:0007669"/>
    <property type="project" value="UniProtKB-ARBA"/>
</dbReference>
<dbReference type="EMBL" id="OL455890">
    <property type="protein sequence ID" value="UJQ86333.1"/>
    <property type="molecule type" value="Genomic_DNA"/>
</dbReference>
<name>A0AA49BMS2_9CAUD</name>
<dbReference type="Gene3D" id="2.160.20.10">
    <property type="entry name" value="Single-stranded right-handed beta-helix, Pectin lyase-like"/>
    <property type="match status" value="1"/>
</dbReference>
<accession>A0AA49BMS2</accession>
<reference evidence="3 4" key="1">
    <citation type="submission" date="2021-11" db="EMBL/GenBank/DDBJ databases">
        <authorList>
            <person name="Puthoff D.P."/>
            <person name="Dawson N.J."/>
            <person name="McNemar A."/>
            <person name="Wilson J.R."/>
            <person name="Ball S.L."/>
            <person name="Garlena R.A."/>
            <person name="Russell D.A."/>
            <person name="Jacobs-Sera D."/>
            <person name="Hatfull G.F."/>
        </authorList>
    </citation>
    <scope>NUCLEOTIDE SEQUENCE [LARGE SCALE GENOMIC DNA]</scope>
</reference>
<dbReference type="GO" id="GO:0019058">
    <property type="term" value="P:viral life cycle"/>
    <property type="evidence" value="ECO:0007669"/>
    <property type="project" value="UniProtKB-ARBA"/>
</dbReference>
<evidence type="ECO:0000313" key="3">
    <source>
        <dbReference type="EMBL" id="UJQ86333.1"/>
    </source>
</evidence>
<sequence length="763" mass="81932">MANVWYIGEAQERRLTLGGQEYSWNIWNGWSIPESAFTAGQLAELDADPGFLLGQSGPRVNPPWTPDPSVGRNDTLLQKIIDIYNEIPGRLGKAALDATYARAVPKVWSVDPAVAGAGYTPTQRTAYFHDLCSQITAAGGSNVIEFPALEFVVAIEGTTPSLSGSTKLFTVPSGTSLHFRPGTKFTVADASAASSNLVLLWQFGASTDPAANFTVRDAAFYGKSKANGKSFWAAGNRRDTPAAKIDNVIYENCLFDDITVGVTNARRNPGGSLGANRDSNWRVINCDFNISNNRAIELSQTNGALIQGNVFTDVESAIHLLIYTENVKCRDNRGTCRTSGIHINAHVHNCEFDGGRFDFVAGQQANYGTMHFHTEPNIASYETSDLTIRNHWFGCPDTGSNRKSLTFMSTQECESARINRIKFFGCEFEGDVNVTPFYTKPGHEMADWVFTDCDFYGNFSNVASSTHNIHDWRFINCRFHSTTGQVINADRMFFRNCEFVAVPTIAASASQVEMVNCTTPGAVVDNGAGSIVTGTVVRTGPKINPATLSGATVWDADDLTAGAVTTWAPKSGGVQSAAFGVVGGAPTVLDAAINGHKSVQFTAASSQRLLTSTFGTSVPQPSTLMLLWKSNDTAADQHLLSGGTLNQPVIRKTSGGQLAYRANAAGKPIQPAVSFTHGQWHATIAVFNGANSRVYTDTLSPQSGTLTEVEALTALRLGSSGTGNSPFLDGEVQMVGLINRAATTEECAGIMRWLTARVGWDVA</sequence>
<evidence type="ECO:0000256" key="2">
    <source>
        <dbReference type="ARBA" id="ARBA00022844"/>
    </source>
</evidence>
<dbReference type="Proteomes" id="UP001201386">
    <property type="component" value="Segment"/>
</dbReference>
<dbReference type="SUPFAM" id="SSF49899">
    <property type="entry name" value="Concanavalin A-like lectins/glucanases"/>
    <property type="match status" value="1"/>
</dbReference>
<dbReference type="InterPro" id="IPR012334">
    <property type="entry name" value="Pectin_lyas_fold"/>
</dbReference>
<comment type="subcellular location">
    <subcellularLocation>
        <location evidence="1">Virion</location>
    </subcellularLocation>
</comment>
<proteinExistence type="predicted"/>
<evidence type="ECO:0000256" key="1">
    <source>
        <dbReference type="ARBA" id="ARBA00004328"/>
    </source>
</evidence>
<dbReference type="GO" id="GO:0044423">
    <property type="term" value="C:virion component"/>
    <property type="evidence" value="ECO:0007669"/>
    <property type="project" value="UniProtKB-KW"/>
</dbReference>